<evidence type="ECO:0000313" key="1">
    <source>
        <dbReference type="EMBL" id="MFD2868019.1"/>
    </source>
</evidence>
<gene>
    <name evidence="1" type="ORF">ACFSY7_05875</name>
</gene>
<evidence type="ECO:0000313" key="2">
    <source>
        <dbReference type="Proteomes" id="UP001597568"/>
    </source>
</evidence>
<accession>A0ABW5XYB9</accession>
<reference evidence="2" key="1">
    <citation type="journal article" date="2019" name="Int. J. Syst. Evol. Microbiol.">
        <title>The Global Catalogue of Microorganisms (GCM) 10K type strain sequencing project: providing services to taxonomists for standard genome sequencing and annotation.</title>
        <authorList>
            <consortium name="The Broad Institute Genomics Platform"/>
            <consortium name="The Broad Institute Genome Sequencing Center for Infectious Disease"/>
            <person name="Wu L."/>
            <person name="Ma J."/>
        </authorList>
    </citation>
    <scope>NUCLEOTIDE SEQUENCE [LARGE SCALE GENOMIC DNA]</scope>
    <source>
        <strain evidence="2">KCTC 33522</strain>
    </source>
</reference>
<dbReference type="RefSeq" id="WP_380147195.1">
    <property type="nucleotide sequence ID" value="NZ_JBHUOR010000033.1"/>
</dbReference>
<dbReference type="EMBL" id="JBHUOR010000033">
    <property type="protein sequence ID" value="MFD2868019.1"/>
    <property type="molecule type" value="Genomic_DNA"/>
</dbReference>
<proteinExistence type="predicted"/>
<organism evidence="1 2">
    <name type="scientific">Kurthia populi</name>
    <dbReference type="NCBI Taxonomy" id="1562132"/>
    <lineage>
        <taxon>Bacteria</taxon>
        <taxon>Bacillati</taxon>
        <taxon>Bacillota</taxon>
        <taxon>Bacilli</taxon>
        <taxon>Bacillales</taxon>
        <taxon>Caryophanaceae</taxon>
        <taxon>Kurthia</taxon>
    </lineage>
</organism>
<dbReference type="Proteomes" id="UP001597568">
    <property type="component" value="Unassembled WGS sequence"/>
</dbReference>
<sequence length="154" mass="17806">MKELKKVTCAAKDFANISEMPDYMRELKNTKIETTSQYGLRKYDVGPNDVGIERIEFETPHKIQIVCSQILDDDGIVWSPIRALDPTETDAKYDVFNAMKHEDIFELMKQYLVENNYEISDEVPQVCVARHNEDASKNLYVARSYSLIVTGQYK</sequence>
<protein>
    <submittedName>
        <fullName evidence="1">Uncharacterized protein</fullName>
    </submittedName>
</protein>
<comment type="caution">
    <text evidence="1">The sequence shown here is derived from an EMBL/GenBank/DDBJ whole genome shotgun (WGS) entry which is preliminary data.</text>
</comment>
<keyword evidence="2" id="KW-1185">Reference proteome</keyword>
<name>A0ABW5XYB9_9BACL</name>